<accession>A0A7S0YTF4</accession>
<dbReference type="Gene3D" id="2.60.120.330">
    <property type="entry name" value="B-lactam Antibiotic, Isopenicillin N Synthase, Chain"/>
    <property type="match status" value="1"/>
</dbReference>
<dbReference type="InterPro" id="IPR050231">
    <property type="entry name" value="Iron_ascorbate_oxido_reductase"/>
</dbReference>
<evidence type="ECO:0000313" key="2">
    <source>
        <dbReference type="EMBL" id="CAD8792160.1"/>
    </source>
</evidence>
<protein>
    <recommendedName>
        <fullName evidence="1">Non-haem dioxygenase N-terminal domain-containing protein</fullName>
    </recommendedName>
</protein>
<evidence type="ECO:0000259" key="1">
    <source>
        <dbReference type="Pfam" id="PF14226"/>
    </source>
</evidence>
<dbReference type="InterPro" id="IPR027443">
    <property type="entry name" value="IPNS-like_sf"/>
</dbReference>
<reference evidence="2" key="1">
    <citation type="submission" date="2021-01" db="EMBL/GenBank/DDBJ databases">
        <authorList>
            <person name="Corre E."/>
            <person name="Pelletier E."/>
            <person name="Niang G."/>
            <person name="Scheremetjew M."/>
            <person name="Finn R."/>
            <person name="Kale V."/>
            <person name="Holt S."/>
            <person name="Cochrane G."/>
            <person name="Meng A."/>
            <person name="Brown T."/>
            <person name="Cohen L."/>
        </authorList>
    </citation>
    <scope>NUCLEOTIDE SEQUENCE</scope>
    <source>
        <strain evidence="2">CCMP443</strain>
    </source>
</reference>
<feature type="domain" description="Non-haem dioxygenase N-terminal" evidence="1">
    <location>
        <begin position="10"/>
        <end position="104"/>
    </location>
</feature>
<dbReference type="SUPFAM" id="SSF51197">
    <property type="entry name" value="Clavaminate synthase-like"/>
    <property type="match status" value="1"/>
</dbReference>
<dbReference type="PANTHER" id="PTHR47990">
    <property type="entry name" value="2-OXOGLUTARATE (2OG) AND FE(II)-DEPENDENT OXYGENASE SUPERFAMILY PROTEIN-RELATED"/>
    <property type="match status" value="1"/>
</dbReference>
<name>A0A7S0YTF4_9CRYP</name>
<dbReference type="InterPro" id="IPR026992">
    <property type="entry name" value="DIOX_N"/>
</dbReference>
<proteinExistence type="predicted"/>
<dbReference type="EMBL" id="HBFN01012048">
    <property type="protein sequence ID" value="CAD8792160.1"/>
    <property type="molecule type" value="Transcribed_RNA"/>
</dbReference>
<gene>
    <name evidence="2" type="ORF">HTEP1355_LOCUS6920</name>
</gene>
<dbReference type="Pfam" id="PF14226">
    <property type="entry name" value="DIOX_N"/>
    <property type="match status" value="1"/>
</dbReference>
<organism evidence="2">
    <name type="scientific">Hemiselmis tepida</name>
    <dbReference type="NCBI Taxonomy" id="464990"/>
    <lineage>
        <taxon>Eukaryota</taxon>
        <taxon>Cryptophyceae</taxon>
        <taxon>Cryptomonadales</taxon>
        <taxon>Hemiselmidaceae</taxon>
        <taxon>Hemiselmis</taxon>
    </lineage>
</organism>
<dbReference type="AlphaFoldDB" id="A0A7S0YTF4"/>
<sequence>MSAQCTEARVPVVDISAFTVPGSSQDEKERTAREWDRAMTEVGFALITGHGVSQEIIDDLRAGACVYFTQTDEQKATDIRGPYGHPDGGYTAMGAEAVGRTRDRHGGDGGTAAAATKPPDLVESYVFKFREKYPEPPQMASAAAAYALELQRVLSALHDMSALSLGLPRGFFDAYYRAPGDLSTLADNCSMRLAYYPALDAGQVGPESGLRYAEHSDYTGFTILHQDEGDEGELGSGGLEVRPPRAFQLCGGYA</sequence>